<accession>A0A9P6YF21</accession>
<dbReference type="OrthoDB" id="2212079at2759"/>
<protein>
    <submittedName>
        <fullName evidence="2">Uncharacterized protein</fullName>
    </submittedName>
</protein>
<feature type="compositionally biased region" description="Polar residues" evidence="1">
    <location>
        <begin position="11"/>
        <end position="20"/>
    </location>
</feature>
<sequence>MNATAEEMITDESNGSILETKSSRKEDNGLNSKYGIKNELKAHAVHLVDIHHKNSARTVALELKLPHRIVQR</sequence>
<feature type="region of interest" description="Disordered" evidence="1">
    <location>
        <begin position="1"/>
        <end position="30"/>
    </location>
</feature>
<organism evidence="2 3">
    <name type="scientific">Rhizopus oryzae</name>
    <name type="common">Mucormycosis agent</name>
    <name type="synonym">Rhizopus arrhizus var. delemar</name>
    <dbReference type="NCBI Taxonomy" id="64495"/>
    <lineage>
        <taxon>Eukaryota</taxon>
        <taxon>Fungi</taxon>
        <taxon>Fungi incertae sedis</taxon>
        <taxon>Mucoromycota</taxon>
        <taxon>Mucoromycotina</taxon>
        <taxon>Mucoromycetes</taxon>
        <taxon>Mucorales</taxon>
        <taxon>Mucorineae</taxon>
        <taxon>Rhizopodaceae</taxon>
        <taxon>Rhizopus</taxon>
    </lineage>
</organism>
<reference evidence="2" key="1">
    <citation type="journal article" date="2020" name="Microb. Genom.">
        <title>Genetic diversity of clinical and environmental Mucorales isolates obtained from an investigation of mucormycosis cases among solid organ transplant recipients.</title>
        <authorList>
            <person name="Nguyen M.H."/>
            <person name="Kaul D."/>
            <person name="Muto C."/>
            <person name="Cheng S.J."/>
            <person name="Richter R.A."/>
            <person name="Bruno V.M."/>
            <person name="Liu G."/>
            <person name="Beyhan S."/>
            <person name="Sundermann A.J."/>
            <person name="Mounaud S."/>
            <person name="Pasculle A.W."/>
            <person name="Nierman W.C."/>
            <person name="Driscoll E."/>
            <person name="Cumbie R."/>
            <person name="Clancy C.J."/>
            <person name="Dupont C.L."/>
        </authorList>
    </citation>
    <scope>NUCLEOTIDE SEQUENCE</scope>
    <source>
        <strain evidence="2">GL16</strain>
    </source>
</reference>
<proteinExistence type="predicted"/>
<evidence type="ECO:0000256" key="1">
    <source>
        <dbReference type="SAM" id="MobiDB-lite"/>
    </source>
</evidence>
<evidence type="ECO:0000313" key="3">
    <source>
        <dbReference type="Proteomes" id="UP000717996"/>
    </source>
</evidence>
<comment type="caution">
    <text evidence="2">The sequence shown here is derived from an EMBL/GenBank/DDBJ whole genome shotgun (WGS) entry which is preliminary data.</text>
</comment>
<dbReference type="AlphaFoldDB" id="A0A9P6YF21"/>
<name>A0A9P6YF21_RHIOR</name>
<dbReference type="Proteomes" id="UP000717996">
    <property type="component" value="Unassembled WGS sequence"/>
</dbReference>
<gene>
    <name evidence="2" type="ORF">G6F51_005007</name>
</gene>
<evidence type="ECO:0000313" key="2">
    <source>
        <dbReference type="EMBL" id="KAG1546221.1"/>
    </source>
</evidence>
<dbReference type="EMBL" id="JAANIT010000586">
    <property type="protein sequence ID" value="KAG1546221.1"/>
    <property type="molecule type" value="Genomic_DNA"/>
</dbReference>